<accession>A0A2H9TLR9</accession>
<proteinExistence type="predicted"/>
<sequence>MGALLFLKATSDCRFPSQYPSLLNWLWQKPGMGSSSKGAPSKGSSKSGFSDWVYLIISYDVDTVKAHKALADTTPKLLGRAITAYLLLDYSDRIKLHFKHQQLSNVTNIRTKKTHLHYMQGLVDVPTPVQPAFMRYLQDVAPVKSWLLLDYLGHEGCPRACLGLWFRTALSGGDMNWIGL</sequence>
<evidence type="ECO:0000313" key="1">
    <source>
        <dbReference type="EMBL" id="PJF18659.1"/>
    </source>
</evidence>
<reference evidence="1 2" key="1">
    <citation type="submission" date="2016-10" db="EMBL/GenBank/DDBJ databases">
        <title>The genome of Paramicrosporidium saccamoebae is the missing link in understanding Cryptomycota and Microsporidia evolution.</title>
        <authorList>
            <person name="Quandt C.A."/>
            <person name="Beaudet D."/>
            <person name="Corsaro D."/>
            <person name="Michel R."/>
            <person name="Corradi N."/>
            <person name="James T."/>
        </authorList>
    </citation>
    <scope>NUCLEOTIDE SEQUENCE [LARGE SCALE GENOMIC DNA]</scope>
    <source>
        <strain evidence="1 2">KSL3</strain>
    </source>
</reference>
<gene>
    <name evidence="1" type="ORF">PSACC_01529</name>
</gene>
<protein>
    <submittedName>
        <fullName evidence="1">Uncharacterized protein</fullName>
    </submittedName>
</protein>
<comment type="caution">
    <text evidence="1">The sequence shown here is derived from an EMBL/GenBank/DDBJ whole genome shotgun (WGS) entry which is preliminary data.</text>
</comment>
<keyword evidence="2" id="KW-1185">Reference proteome</keyword>
<dbReference type="AlphaFoldDB" id="A0A2H9TLR9"/>
<name>A0A2H9TLR9_9FUNG</name>
<organism evidence="1 2">
    <name type="scientific">Paramicrosporidium saccamoebae</name>
    <dbReference type="NCBI Taxonomy" id="1246581"/>
    <lineage>
        <taxon>Eukaryota</taxon>
        <taxon>Fungi</taxon>
        <taxon>Fungi incertae sedis</taxon>
        <taxon>Cryptomycota</taxon>
        <taxon>Cryptomycota incertae sedis</taxon>
        <taxon>Paramicrosporidium</taxon>
    </lineage>
</organism>
<dbReference type="Proteomes" id="UP000240830">
    <property type="component" value="Unassembled WGS sequence"/>
</dbReference>
<dbReference type="EMBL" id="MTSL01000107">
    <property type="protein sequence ID" value="PJF18659.1"/>
    <property type="molecule type" value="Genomic_DNA"/>
</dbReference>
<evidence type="ECO:0000313" key="2">
    <source>
        <dbReference type="Proteomes" id="UP000240830"/>
    </source>
</evidence>